<evidence type="ECO:0000313" key="4">
    <source>
        <dbReference type="Proteomes" id="UP000322079"/>
    </source>
</evidence>
<evidence type="ECO:0008006" key="5">
    <source>
        <dbReference type="Google" id="ProtNLM"/>
    </source>
</evidence>
<dbReference type="GO" id="GO:0009279">
    <property type="term" value="C:cell outer membrane"/>
    <property type="evidence" value="ECO:0007669"/>
    <property type="project" value="UniProtKB-SubCell"/>
</dbReference>
<gene>
    <name evidence="3" type="ORF">FYK34_18745</name>
</gene>
<organism evidence="3 4">
    <name type="scientific">Chromobacterium paludis</name>
    <dbReference type="NCBI Taxonomy" id="2605945"/>
    <lineage>
        <taxon>Bacteria</taxon>
        <taxon>Pseudomonadati</taxon>
        <taxon>Pseudomonadota</taxon>
        <taxon>Betaproteobacteria</taxon>
        <taxon>Neisseriales</taxon>
        <taxon>Chromobacteriaceae</taxon>
        <taxon>Chromobacterium</taxon>
    </lineage>
</organism>
<evidence type="ECO:0000256" key="1">
    <source>
        <dbReference type="ARBA" id="ARBA00004442"/>
    </source>
</evidence>
<proteinExistence type="predicted"/>
<dbReference type="EMBL" id="CP043473">
    <property type="protein sequence ID" value="QEL57464.1"/>
    <property type="molecule type" value="Genomic_DNA"/>
</dbReference>
<dbReference type="SUPFAM" id="SSF56925">
    <property type="entry name" value="OMPA-like"/>
    <property type="match status" value="1"/>
</dbReference>
<dbReference type="AlphaFoldDB" id="A0A5C1DLD2"/>
<keyword evidence="4" id="KW-1185">Reference proteome</keyword>
<dbReference type="Pfam" id="PF07437">
    <property type="entry name" value="YfaZ"/>
    <property type="match status" value="1"/>
</dbReference>
<sequence length="204" mass="21514">MARPRAVNLFFRNQSLPVVIRTQIRNKRMKHLTLALALATLAGGAHAADYIAGFGNGTQQFQRTPDGFGIGLNLDYLRDDHKGSAGGAGLEFALPLGPLTVAGGGKLMALSPDSGSASAALIGGRASFDVAPKVKLFGQAYYAPSSFASGSVNRVSDYAAGVRWNAFGPLSLEAGYRYFDIRRDDSHRSRTLADGAYLGAGLSF</sequence>
<dbReference type="Proteomes" id="UP000322079">
    <property type="component" value="Chromosome"/>
</dbReference>
<comment type="subcellular location">
    <subcellularLocation>
        <location evidence="1">Cell outer membrane</location>
    </subcellularLocation>
</comment>
<dbReference type="InterPro" id="IPR011250">
    <property type="entry name" value="OMP/PagP_B-barrel"/>
</dbReference>
<evidence type="ECO:0000256" key="2">
    <source>
        <dbReference type="SAM" id="SignalP"/>
    </source>
</evidence>
<feature type="chain" id="PRO_5023000378" description="Porin" evidence="2">
    <location>
        <begin position="48"/>
        <end position="204"/>
    </location>
</feature>
<protein>
    <recommendedName>
        <fullName evidence="5">Porin</fullName>
    </recommendedName>
</protein>
<keyword evidence="2" id="KW-0732">Signal</keyword>
<dbReference type="KEGG" id="chrm:FYK34_18745"/>
<dbReference type="InterPro" id="IPR009998">
    <property type="entry name" value="YfaZ"/>
</dbReference>
<reference evidence="3 4" key="1">
    <citation type="submission" date="2019-08" db="EMBL/GenBank/DDBJ databases">
        <title>Chromobacterium paludis, a novel bacterium isolated from a Maryland marsh pond.</title>
        <authorList>
            <person name="Blackburn M.B."/>
            <person name="Gundersen-Rindal D.E."/>
        </authorList>
    </citation>
    <scope>NUCLEOTIDE SEQUENCE [LARGE SCALE GENOMIC DNA]</scope>
    <source>
        <strain evidence="4">IIBBL 257-1</strain>
    </source>
</reference>
<evidence type="ECO:0000313" key="3">
    <source>
        <dbReference type="EMBL" id="QEL57464.1"/>
    </source>
</evidence>
<name>A0A5C1DLD2_9NEIS</name>
<feature type="signal peptide" evidence="2">
    <location>
        <begin position="1"/>
        <end position="47"/>
    </location>
</feature>
<accession>A0A5C1DLD2</accession>